<dbReference type="PANTHER" id="PTHR19303">
    <property type="entry name" value="TRANSPOSON"/>
    <property type="match status" value="1"/>
</dbReference>
<evidence type="ECO:0000256" key="1">
    <source>
        <dbReference type="ARBA" id="ARBA00004123"/>
    </source>
</evidence>
<dbReference type="OrthoDB" id="5875523at2759"/>
<dbReference type="InterPro" id="IPR009057">
    <property type="entry name" value="Homeodomain-like_sf"/>
</dbReference>
<keyword evidence="3" id="KW-0539">Nucleus</keyword>
<dbReference type="InterPro" id="IPR006600">
    <property type="entry name" value="HTH_CenpB_DNA-bd_dom"/>
</dbReference>
<dbReference type="AlphaFoldDB" id="A0A2G5TUZ5"/>
<dbReference type="GO" id="GO:0005634">
    <property type="term" value="C:nucleus"/>
    <property type="evidence" value="ECO:0007669"/>
    <property type="project" value="UniProtKB-SubCell"/>
</dbReference>
<feature type="region of interest" description="Disordered" evidence="4">
    <location>
        <begin position="1"/>
        <end position="33"/>
    </location>
</feature>
<dbReference type="PROSITE" id="PS50071">
    <property type="entry name" value="HOMEOBOX_2"/>
    <property type="match status" value="1"/>
</dbReference>
<evidence type="ECO:0000313" key="8">
    <source>
        <dbReference type="Proteomes" id="UP000230233"/>
    </source>
</evidence>
<keyword evidence="3" id="KW-0371">Homeobox</keyword>
<feature type="region of interest" description="Disordered" evidence="4">
    <location>
        <begin position="131"/>
        <end position="174"/>
    </location>
</feature>
<evidence type="ECO:0000256" key="4">
    <source>
        <dbReference type="SAM" id="MobiDB-lite"/>
    </source>
</evidence>
<dbReference type="PANTHER" id="PTHR19303:SF71">
    <property type="entry name" value="ZINC FINGER PHD-TYPE DOMAIN-CONTAINING PROTEIN"/>
    <property type="match status" value="1"/>
</dbReference>
<keyword evidence="8" id="KW-1185">Reference proteome</keyword>
<dbReference type="Gene3D" id="1.10.10.60">
    <property type="entry name" value="Homeodomain-like"/>
    <property type="match status" value="2"/>
</dbReference>
<feature type="compositionally biased region" description="Low complexity" evidence="4">
    <location>
        <begin position="131"/>
        <end position="143"/>
    </location>
</feature>
<evidence type="ECO:0000259" key="5">
    <source>
        <dbReference type="PROSITE" id="PS50071"/>
    </source>
</evidence>
<dbReference type="EMBL" id="PDUG01000005">
    <property type="protein sequence ID" value="PIC30756.1"/>
    <property type="molecule type" value="Genomic_DNA"/>
</dbReference>
<evidence type="ECO:0000256" key="3">
    <source>
        <dbReference type="PROSITE-ProRule" id="PRU00108"/>
    </source>
</evidence>
<dbReference type="Proteomes" id="UP000230233">
    <property type="component" value="Chromosome V"/>
</dbReference>
<proteinExistence type="predicted"/>
<feature type="compositionally biased region" description="Basic and acidic residues" evidence="4">
    <location>
        <begin position="18"/>
        <end position="33"/>
    </location>
</feature>
<protein>
    <recommendedName>
        <fullName evidence="9">HTH CENPB-type domain-containing protein</fullName>
    </recommendedName>
</protein>
<evidence type="ECO:0000313" key="7">
    <source>
        <dbReference type="EMBL" id="PIC30756.1"/>
    </source>
</evidence>
<comment type="caution">
    <text evidence="7">The sequence shown here is derived from an EMBL/GenBank/DDBJ whole genome shotgun (WGS) entry which is preliminary data.</text>
</comment>
<feature type="domain" description="Homeobox" evidence="5">
    <location>
        <begin position="25"/>
        <end position="85"/>
    </location>
</feature>
<dbReference type="SMART" id="SM00674">
    <property type="entry name" value="CENPB"/>
    <property type="match status" value="1"/>
</dbReference>
<sequence>MDNDPYLSPSQSIDNTDDESKSQSDDIDHSKFRNSDELMENLKIHFDRNPWPNDCQIDQIGGLVGVRSKFIREWFEKRRKQKGIQANLHTGQCNRQDSHVVPPTVTQPAYQQASMPMMHYLDPNLYSYSSPQFASSSHSSNSSLTITANHGYDDSGTSSTEGLPRQKTPAANIPDPESEALHQQMAHLKTHGMSNITLKEFIGKNSKNFKPRQSIVTDRAAQLVHRTLRENVVPEGAVFFGLPTIKKDKKKSLASGEAPEFTWQTEGGSKAVSTTVVPPQQTISDVLSKIRTATDSPMPPKKPCPAEVGLENFVSRANLSKSPENSVSMIPEPRAYPGNHLPWPLFWKQVPPYEIGEEAFYCHVENCTYSPMTEIIKAGIFLVPLDEPVDFEYNRKVVQLTLYEIFEANGINMIGSPQHYKMLQGVFQKAGIYIKGDYAKRLHQMQMGKGEDGQASPKNLPPIQLTANKLPLICIKPDVYMSYLGQRIHGAVIVDTSGDNAPLPGQTFLSTIYSEPLSLHRRCQILIAFDVGKSIPEISALIGCSERSIKETLCTRGLIDRHQYDQYLEELKAEEESKNPEMMRQQQPKNKIRRTHYVDLNKLVWKYFKDCQASGQMINGKMIKDQAMRYARDMGLESFRGSDSWLDAFKRRHRIDLKAMTGYPVCYGNDMFDEVEKECRDLDMEPHLNNLPGSSYISNRNSAPDEFAASFFNSFSGLPQPMLNQTSHPETNLQTMINHMMTNTSMVPPSMVPQPSLIPPSTSNSSQSPETMNNFMRSCNIKHNDKEVDAAFGTLRQFIVDHDQEAITLLVQLQERLSRVV</sequence>
<name>A0A2G5TUZ5_9PELO</name>
<evidence type="ECO:0000259" key="6">
    <source>
        <dbReference type="PROSITE" id="PS51253"/>
    </source>
</evidence>
<dbReference type="Pfam" id="PF03221">
    <property type="entry name" value="HTH_Tnp_Tc5"/>
    <property type="match status" value="1"/>
</dbReference>
<accession>A0A2G5TUZ5</accession>
<dbReference type="GO" id="GO:0003677">
    <property type="term" value="F:DNA binding"/>
    <property type="evidence" value="ECO:0007669"/>
    <property type="project" value="UniProtKB-UniRule"/>
</dbReference>
<dbReference type="SUPFAM" id="SSF46689">
    <property type="entry name" value="Homeodomain-like"/>
    <property type="match status" value="2"/>
</dbReference>
<keyword evidence="2 3" id="KW-0238">DNA-binding</keyword>
<dbReference type="InterPro" id="IPR050863">
    <property type="entry name" value="CenT-Element_Derived"/>
</dbReference>
<gene>
    <name evidence="7" type="primary">Cnig_chr_V.g21894</name>
    <name evidence="7" type="ORF">B9Z55_021894</name>
</gene>
<dbReference type="InterPro" id="IPR001356">
    <property type="entry name" value="HD"/>
</dbReference>
<evidence type="ECO:0008006" key="9">
    <source>
        <dbReference type="Google" id="ProtNLM"/>
    </source>
</evidence>
<reference evidence="8" key="1">
    <citation type="submission" date="2017-10" db="EMBL/GenBank/DDBJ databases">
        <title>Rapid genome shrinkage in a self-fertile nematode reveals novel sperm competition proteins.</title>
        <authorList>
            <person name="Yin D."/>
            <person name="Schwarz E.M."/>
            <person name="Thomas C.G."/>
            <person name="Felde R.L."/>
            <person name="Korf I.F."/>
            <person name="Cutter A.D."/>
            <person name="Schartner C.M."/>
            <person name="Ralston E.J."/>
            <person name="Meyer B.J."/>
            <person name="Haag E.S."/>
        </authorList>
    </citation>
    <scope>NUCLEOTIDE SEQUENCE [LARGE SCALE GENOMIC DNA]</scope>
    <source>
        <strain evidence="8">JU1422</strain>
    </source>
</reference>
<dbReference type="CDD" id="cd00086">
    <property type="entry name" value="homeodomain"/>
    <property type="match status" value="1"/>
</dbReference>
<comment type="subcellular location">
    <subcellularLocation>
        <location evidence="1 3">Nucleus</location>
    </subcellularLocation>
</comment>
<dbReference type="PROSITE" id="PS51253">
    <property type="entry name" value="HTH_CENPB"/>
    <property type="match status" value="1"/>
</dbReference>
<feature type="domain" description="HTH CENPB-type" evidence="6">
    <location>
        <begin position="588"/>
        <end position="659"/>
    </location>
</feature>
<feature type="DNA-binding region" description="Homeobox" evidence="3">
    <location>
        <begin position="27"/>
        <end position="86"/>
    </location>
</feature>
<dbReference type="STRING" id="1611254.A0A2G5TUZ5"/>
<evidence type="ECO:0000256" key="2">
    <source>
        <dbReference type="ARBA" id="ARBA00023125"/>
    </source>
</evidence>
<organism evidence="7 8">
    <name type="scientific">Caenorhabditis nigoni</name>
    <dbReference type="NCBI Taxonomy" id="1611254"/>
    <lineage>
        <taxon>Eukaryota</taxon>
        <taxon>Metazoa</taxon>
        <taxon>Ecdysozoa</taxon>
        <taxon>Nematoda</taxon>
        <taxon>Chromadorea</taxon>
        <taxon>Rhabditida</taxon>
        <taxon>Rhabditina</taxon>
        <taxon>Rhabditomorpha</taxon>
        <taxon>Rhabditoidea</taxon>
        <taxon>Rhabditidae</taxon>
        <taxon>Peloderinae</taxon>
        <taxon>Caenorhabditis</taxon>
    </lineage>
</organism>